<evidence type="ECO:0000313" key="9">
    <source>
        <dbReference type="Proteomes" id="UP000278962"/>
    </source>
</evidence>
<dbReference type="PANTHER" id="PTHR10201">
    <property type="entry name" value="MATRIX METALLOPROTEINASE"/>
    <property type="match status" value="1"/>
</dbReference>
<keyword evidence="5" id="KW-0482">Metalloprotease</keyword>
<feature type="signal peptide" evidence="6">
    <location>
        <begin position="1"/>
        <end position="21"/>
    </location>
</feature>
<dbReference type="GO" id="GO:0008270">
    <property type="term" value="F:zinc ion binding"/>
    <property type="evidence" value="ECO:0007669"/>
    <property type="project" value="InterPro"/>
</dbReference>
<dbReference type="RefSeq" id="WP_121248530.1">
    <property type="nucleotide sequence ID" value="NZ_RBIL01000001.1"/>
</dbReference>
<dbReference type="Proteomes" id="UP000278962">
    <property type="component" value="Unassembled WGS sequence"/>
</dbReference>
<dbReference type="GO" id="GO:0031012">
    <property type="term" value="C:extracellular matrix"/>
    <property type="evidence" value="ECO:0007669"/>
    <property type="project" value="InterPro"/>
</dbReference>
<feature type="domain" description="Peptidase metallopeptidase" evidence="7">
    <location>
        <begin position="25"/>
        <end position="178"/>
    </location>
</feature>
<accession>A0A660L9U3</accession>
<evidence type="ECO:0000259" key="7">
    <source>
        <dbReference type="SMART" id="SM00235"/>
    </source>
</evidence>
<dbReference type="GO" id="GO:0030198">
    <property type="term" value="P:extracellular matrix organization"/>
    <property type="evidence" value="ECO:0007669"/>
    <property type="project" value="TreeGrafter"/>
</dbReference>
<feature type="chain" id="PRO_5025046733" evidence="6">
    <location>
        <begin position="22"/>
        <end position="305"/>
    </location>
</feature>
<keyword evidence="1" id="KW-0645">Protease</keyword>
<dbReference type="EMBL" id="RBIL01000001">
    <property type="protein sequence ID" value="RKQ91156.1"/>
    <property type="molecule type" value="Genomic_DNA"/>
</dbReference>
<dbReference type="InterPro" id="IPR006026">
    <property type="entry name" value="Peptidase_Metallo"/>
</dbReference>
<sequence length="305" mass="33177">MLRPILLAVAVSLLAAGPADAYSLGGKKWRSRTITYSVKAPQYNEAIQAAVAAWNASGVRVRFRPVKRGRRPDVRIVTGRQRSGPSGDAHLGYYRRSRVRLNPFDPAGKDPAWLAQSMRVVVAHELGHVLGLKHTFRPCSVMNYGRDEKCPKPPAPWQLRCRLLEPDDVRGALKRYGGRAKPFAPEFCDFAPPPLPPEGLTMTYDPAAQVFNLSWVNNPAQPYLFAAQWVVSRDACAPAPTGAGAQTAVGPATGVNPGAGARGTYCVALWTQDRFGRLAGPAIAWVTVPGPEYLEVRSVTDPAWD</sequence>
<dbReference type="InterPro" id="IPR024079">
    <property type="entry name" value="MetalloPept_cat_dom_sf"/>
</dbReference>
<protein>
    <submittedName>
        <fullName evidence="8">Matrixin</fullName>
    </submittedName>
</protein>
<reference evidence="8 9" key="1">
    <citation type="submission" date="2018-10" db="EMBL/GenBank/DDBJ databases">
        <title>Genomic Encyclopedia of Archaeal and Bacterial Type Strains, Phase II (KMG-II): from individual species to whole genera.</title>
        <authorList>
            <person name="Goeker M."/>
        </authorList>
    </citation>
    <scope>NUCLEOTIDE SEQUENCE [LARGE SCALE GENOMIC DNA]</scope>
    <source>
        <strain evidence="8 9">DSM 14954</strain>
    </source>
</reference>
<keyword evidence="2" id="KW-0479">Metal-binding</keyword>
<evidence type="ECO:0000256" key="5">
    <source>
        <dbReference type="ARBA" id="ARBA00023049"/>
    </source>
</evidence>
<evidence type="ECO:0000256" key="1">
    <source>
        <dbReference type="ARBA" id="ARBA00022670"/>
    </source>
</evidence>
<proteinExistence type="predicted"/>
<dbReference type="AlphaFoldDB" id="A0A660L9U3"/>
<evidence type="ECO:0000256" key="4">
    <source>
        <dbReference type="ARBA" id="ARBA00022833"/>
    </source>
</evidence>
<dbReference type="SUPFAM" id="SSF55486">
    <property type="entry name" value="Metalloproteases ('zincins'), catalytic domain"/>
    <property type="match status" value="1"/>
</dbReference>
<dbReference type="Pfam" id="PF00413">
    <property type="entry name" value="Peptidase_M10"/>
    <property type="match status" value="1"/>
</dbReference>
<evidence type="ECO:0000256" key="3">
    <source>
        <dbReference type="ARBA" id="ARBA00022801"/>
    </source>
</evidence>
<evidence type="ECO:0000256" key="6">
    <source>
        <dbReference type="SAM" id="SignalP"/>
    </source>
</evidence>
<dbReference type="InterPro" id="IPR001818">
    <property type="entry name" value="Pept_M10_metallopeptidase"/>
</dbReference>
<dbReference type="SMART" id="SM00235">
    <property type="entry name" value="ZnMc"/>
    <property type="match status" value="1"/>
</dbReference>
<dbReference type="GO" id="GO:0030574">
    <property type="term" value="P:collagen catabolic process"/>
    <property type="evidence" value="ECO:0007669"/>
    <property type="project" value="TreeGrafter"/>
</dbReference>
<keyword evidence="3" id="KW-0378">Hydrolase</keyword>
<organism evidence="8 9">
    <name type="scientific">Solirubrobacter pauli</name>
    <dbReference type="NCBI Taxonomy" id="166793"/>
    <lineage>
        <taxon>Bacteria</taxon>
        <taxon>Bacillati</taxon>
        <taxon>Actinomycetota</taxon>
        <taxon>Thermoleophilia</taxon>
        <taxon>Solirubrobacterales</taxon>
        <taxon>Solirubrobacteraceae</taxon>
        <taxon>Solirubrobacter</taxon>
    </lineage>
</organism>
<dbReference type="PANTHER" id="PTHR10201:SF323">
    <property type="entry name" value="MATRIX METALLOPROTEINASE-21"/>
    <property type="match status" value="1"/>
</dbReference>
<dbReference type="Gene3D" id="3.40.390.10">
    <property type="entry name" value="Collagenase (Catalytic Domain)"/>
    <property type="match status" value="1"/>
</dbReference>
<dbReference type="OrthoDB" id="3778855at2"/>
<dbReference type="GO" id="GO:0006508">
    <property type="term" value="P:proteolysis"/>
    <property type="evidence" value="ECO:0007669"/>
    <property type="project" value="UniProtKB-KW"/>
</dbReference>
<dbReference type="GO" id="GO:0004222">
    <property type="term" value="F:metalloendopeptidase activity"/>
    <property type="evidence" value="ECO:0007669"/>
    <property type="project" value="InterPro"/>
</dbReference>
<gene>
    <name evidence="8" type="ORF">C8N24_0976</name>
</gene>
<evidence type="ECO:0000313" key="8">
    <source>
        <dbReference type="EMBL" id="RKQ91156.1"/>
    </source>
</evidence>
<evidence type="ECO:0000256" key="2">
    <source>
        <dbReference type="ARBA" id="ARBA00022723"/>
    </source>
</evidence>
<name>A0A660L9U3_9ACTN</name>
<keyword evidence="9" id="KW-1185">Reference proteome</keyword>
<comment type="caution">
    <text evidence="8">The sequence shown here is derived from an EMBL/GenBank/DDBJ whole genome shotgun (WGS) entry which is preliminary data.</text>
</comment>
<keyword evidence="4" id="KW-0862">Zinc</keyword>
<keyword evidence="6" id="KW-0732">Signal</keyword>